<proteinExistence type="predicted"/>
<dbReference type="InterPro" id="IPR000843">
    <property type="entry name" value="HTH_LacI"/>
</dbReference>
<dbReference type="InterPro" id="IPR046335">
    <property type="entry name" value="LacI/GalR-like_sensor"/>
</dbReference>
<evidence type="ECO:0000313" key="5">
    <source>
        <dbReference type="EMBL" id="GLH68664.1"/>
    </source>
</evidence>
<feature type="domain" description="HTH lacI-type" evidence="4">
    <location>
        <begin position="3"/>
        <end position="57"/>
    </location>
</feature>
<dbReference type="PROSITE" id="PS50932">
    <property type="entry name" value="HTH_LACI_2"/>
    <property type="match status" value="1"/>
</dbReference>
<dbReference type="SUPFAM" id="SSF53822">
    <property type="entry name" value="Periplasmic binding protein-like I"/>
    <property type="match status" value="1"/>
</dbReference>
<dbReference type="SMART" id="SM00354">
    <property type="entry name" value="HTH_LACI"/>
    <property type="match status" value="1"/>
</dbReference>
<dbReference type="EMBL" id="BSDD01000001">
    <property type="protein sequence ID" value="GLH68664.1"/>
    <property type="molecule type" value="Genomic_DNA"/>
</dbReference>
<evidence type="ECO:0000259" key="4">
    <source>
        <dbReference type="PROSITE" id="PS50932"/>
    </source>
</evidence>
<organism evidence="5 6">
    <name type="scientific">Geothrix rubra</name>
    <dbReference type="NCBI Taxonomy" id="2927977"/>
    <lineage>
        <taxon>Bacteria</taxon>
        <taxon>Pseudomonadati</taxon>
        <taxon>Acidobacteriota</taxon>
        <taxon>Holophagae</taxon>
        <taxon>Holophagales</taxon>
        <taxon>Holophagaceae</taxon>
        <taxon>Geothrix</taxon>
    </lineage>
</organism>
<dbReference type="InterPro" id="IPR028082">
    <property type="entry name" value="Peripla_BP_I"/>
</dbReference>
<comment type="caution">
    <text evidence="5">The sequence shown here is derived from an EMBL/GenBank/DDBJ whole genome shotgun (WGS) entry which is preliminary data.</text>
</comment>
<dbReference type="PANTHER" id="PTHR30146:SF109">
    <property type="entry name" value="HTH-TYPE TRANSCRIPTIONAL REGULATOR GALS"/>
    <property type="match status" value="1"/>
</dbReference>
<gene>
    <name evidence="5" type="ORF">GETHPA_01970</name>
</gene>
<dbReference type="Gene3D" id="1.10.260.40">
    <property type="entry name" value="lambda repressor-like DNA-binding domains"/>
    <property type="match status" value="1"/>
</dbReference>
<dbReference type="Pfam" id="PF13377">
    <property type="entry name" value="Peripla_BP_3"/>
    <property type="match status" value="1"/>
</dbReference>
<dbReference type="PRINTS" id="PR00036">
    <property type="entry name" value="HTHLACI"/>
</dbReference>
<dbReference type="SUPFAM" id="SSF47413">
    <property type="entry name" value="lambda repressor-like DNA-binding domains"/>
    <property type="match status" value="1"/>
</dbReference>
<accession>A0ABQ5Q1X5</accession>
<keyword evidence="3" id="KW-0804">Transcription</keyword>
<sequence length="324" mass="34731">MKITIGEIARQAGVSTGTVSRVINGKPTVATDTRATVLAVMKKLGYEPDPVARELSRRTKHTLGIWVGAGENRLSPYFNVIWRALLREMQVRATQFVELPVDLTPVRRKLDAVLMFHCADIDQRLATLWRRGVPGALIGHHPNISCVAPDDMGGGRLAAERLLALGHWDLLHLTVADEHQWAVDRAAGFTAALAEHRGGSLAPTILRGGGSVLGGYRLMRDAWLQGHRPTGIFCATDEMAVGALGALADLGVAVPEQVSVLGFDGLVDLYPGLASVAQDIPSIAHEAVNLALNAIERDAIRHVIVPVQVLEGATLGPARARPAR</sequence>
<evidence type="ECO:0000256" key="2">
    <source>
        <dbReference type="ARBA" id="ARBA00023125"/>
    </source>
</evidence>
<dbReference type="InterPro" id="IPR010982">
    <property type="entry name" value="Lambda_DNA-bd_dom_sf"/>
</dbReference>
<keyword evidence="1" id="KW-0805">Transcription regulation</keyword>
<dbReference type="CDD" id="cd06267">
    <property type="entry name" value="PBP1_LacI_sugar_binding-like"/>
    <property type="match status" value="1"/>
</dbReference>
<reference evidence="5 6" key="1">
    <citation type="journal article" date="2023" name="Antonie Van Leeuwenhoek">
        <title>Mesoterricola silvestris gen. nov., sp. nov., Mesoterricola sediminis sp. nov., Geothrix oryzae sp. nov., Geothrix edaphica sp. nov., Geothrix rubra sp. nov., and Geothrix limicola sp. nov., six novel members of Acidobacteriota isolated from soils.</title>
        <authorList>
            <person name="Itoh H."/>
            <person name="Sugisawa Y."/>
            <person name="Mise K."/>
            <person name="Xu Z."/>
            <person name="Kuniyasu M."/>
            <person name="Ushijima N."/>
            <person name="Kawano K."/>
            <person name="Kobayashi E."/>
            <person name="Shiratori Y."/>
            <person name="Masuda Y."/>
            <person name="Senoo K."/>
        </authorList>
    </citation>
    <scope>NUCLEOTIDE SEQUENCE [LARGE SCALE GENOMIC DNA]</scope>
    <source>
        <strain evidence="5 6">Red803</strain>
    </source>
</reference>
<dbReference type="CDD" id="cd01392">
    <property type="entry name" value="HTH_LacI"/>
    <property type="match status" value="1"/>
</dbReference>
<evidence type="ECO:0000256" key="3">
    <source>
        <dbReference type="ARBA" id="ARBA00023163"/>
    </source>
</evidence>
<dbReference type="PANTHER" id="PTHR30146">
    <property type="entry name" value="LACI-RELATED TRANSCRIPTIONAL REPRESSOR"/>
    <property type="match status" value="1"/>
</dbReference>
<protein>
    <submittedName>
        <fullName evidence="5">LacI family transcriptional regulator</fullName>
    </submittedName>
</protein>
<dbReference type="Gene3D" id="3.40.50.2300">
    <property type="match status" value="2"/>
</dbReference>
<evidence type="ECO:0000313" key="6">
    <source>
        <dbReference type="Proteomes" id="UP001165089"/>
    </source>
</evidence>
<dbReference type="Proteomes" id="UP001165089">
    <property type="component" value="Unassembled WGS sequence"/>
</dbReference>
<evidence type="ECO:0000256" key="1">
    <source>
        <dbReference type="ARBA" id="ARBA00023015"/>
    </source>
</evidence>
<keyword evidence="2" id="KW-0238">DNA-binding</keyword>
<dbReference type="PROSITE" id="PS00356">
    <property type="entry name" value="HTH_LACI_1"/>
    <property type="match status" value="1"/>
</dbReference>
<name>A0ABQ5Q1X5_9BACT</name>
<dbReference type="Pfam" id="PF00356">
    <property type="entry name" value="LacI"/>
    <property type="match status" value="1"/>
</dbReference>
<dbReference type="RefSeq" id="WP_285722221.1">
    <property type="nucleotide sequence ID" value="NZ_BSDD01000001.1"/>
</dbReference>
<keyword evidence="6" id="KW-1185">Reference proteome</keyword>